<dbReference type="Gene3D" id="3.40.109.10">
    <property type="entry name" value="NADH Oxidase"/>
    <property type="match status" value="1"/>
</dbReference>
<accession>A0A6J4QRL2</accession>
<evidence type="ECO:0000256" key="1">
    <source>
        <dbReference type="ARBA" id="ARBA00007118"/>
    </source>
</evidence>
<dbReference type="PANTHER" id="PTHR43673">
    <property type="entry name" value="NAD(P)H NITROREDUCTASE YDGI-RELATED"/>
    <property type="match status" value="1"/>
</dbReference>
<protein>
    <submittedName>
        <fullName evidence="5">Nitroreductase</fullName>
    </submittedName>
</protein>
<feature type="domain" description="Nitroreductase" evidence="4">
    <location>
        <begin position="21"/>
        <end position="67"/>
    </location>
</feature>
<gene>
    <name evidence="5" type="ORF">AVDCRST_MAG58-327</name>
</gene>
<proteinExistence type="inferred from homology"/>
<evidence type="ECO:0000313" key="5">
    <source>
        <dbReference type="EMBL" id="CAA9445162.1"/>
    </source>
</evidence>
<keyword evidence="2" id="KW-0560">Oxidoreductase</keyword>
<dbReference type="GO" id="GO:0016491">
    <property type="term" value="F:oxidoreductase activity"/>
    <property type="evidence" value="ECO:0007669"/>
    <property type="project" value="UniProtKB-KW"/>
</dbReference>
<dbReference type="SUPFAM" id="SSF55469">
    <property type="entry name" value="FMN-dependent nitroreductase-like"/>
    <property type="match status" value="1"/>
</dbReference>
<comment type="similarity">
    <text evidence="1">Belongs to the nitroreductase family.</text>
</comment>
<evidence type="ECO:0000256" key="3">
    <source>
        <dbReference type="SAM" id="MobiDB-lite"/>
    </source>
</evidence>
<dbReference type="InterPro" id="IPR029479">
    <property type="entry name" value="Nitroreductase"/>
</dbReference>
<dbReference type="PANTHER" id="PTHR43673:SF10">
    <property type="entry name" value="NADH DEHYDROGENASE_NAD(P)H NITROREDUCTASE XCC3605-RELATED"/>
    <property type="match status" value="1"/>
</dbReference>
<dbReference type="EMBL" id="CADCVF010000009">
    <property type="protein sequence ID" value="CAA9445162.1"/>
    <property type="molecule type" value="Genomic_DNA"/>
</dbReference>
<sequence length="182" mass="20032">MSETTDERTARDRISFLRTLRAFRSFRPDPVPQEIIDDILEVARWSGSASNKQPWEILVVRERDTLRSLSSVEGYAGHLAGAPLGIVLIMAGDRAEQETYDEGRLAERIMLAAHAHGIGSSIGWIVGSGRDAAKELLGIPQEKVVRTAISLGYPDEGARRSSAGRGQARKPLGRIVHEERYG</sequence>
<dbReference type="CDD" id="cd02062">
    <property type="entry name" value="Nitro_FMN_reductase"/>
    <property type="match status" value="1"/>
</dbReference>
<name>A0A6J4QRL2_9ACTN</name>
<reference evidence="5" key="1">
    <citation type="submission" date="2020-02" db="EMBL/GenBank/DDBJ databases">
        <authorList>
            <person name="Meier V. D."/>
        </authorList>
    </citation>
    <scope>NUCLEOTIDE SEQUENCE</scope>
    <source>
        <strain evidence="5">AVDCRST_MAG58</strain>
    </source>
</reference>
<organism evidence="5">
    <name type="scientific">uncultured Rubrobacteraceae bacterium</name>
    <dbReference type="NCBI Taxonomy" id="349277"/>
    <lineage>
        <taxon>Bacteria</taxon>
        <taxon>Bacillati</taxon>
        <taxon>Actinomycetota</taxon>
        <taxon>Rubrobacteria</taxon>
        <taxon>Rubrobacterales</taxon>
        <taxon>Rubrobacteraceae</taxon>
        <taxon>environmental samples</taxon>
    </lineage>
</organism>
<dbReference type="InterPro" id="IPR000415">
    <property type="entry name" value="Nitroreductase-like"/>
</dbReference>
<dbReference type="Pfam" id="PF00881">
    <property type="entry name" value="Nitroreductase"/>
    <property type="match status" value="2"/>
</dbReference>
<dbReference type="AlphaFoldDB" id="A0A6J4QRL2"/>
<feature type="region of interest" description="Disordered" evidence="3">
    <location>
        <begin position="156"/>
        <end position="182"/>
    </location>
</feature>
<feature type="domain" description="Nitroreductase" evidence="4">
    <location>
        <begin position="70"/>
        <end position="153"/>
    </location>
</feature>
<evidence type="ECO:0000259" key="4">
    <source>
        <dbReference type="Pfam" id="PF00881"/>
    </source>
</evidence>
<evidence type="ECO:0000256" key="2">
    <source>
        <dbReference type="ARBA" id="ARBA00023002"/>
    </source>
</evidence>